<evidence type="ECO:0000256" key="6">
    <source>
        <dbReference type="ARBA" id="ARBA00022960"/>
    </source>
</evidence>
<evidence type="ECO:0000256" key="8">
    <source>
        <dbReference type="ARBA" id="ARBA00023316"/>
    </source>
</evidence>
<evidence type="ECO:0000256" key="1">
    <source>
        <dbReference type="ARBA" id="ARBA00004752"/>
    </source>
</evidence>
<keyword evidence="8 9" id="KW-0961">Cell wall biogenesis/degradation</keyword>
<sequence length="264" mass="28913">MSAAAPVQSRPFPQTALRLGALLFPLIMAGCMASAPPQPQVPRIDPAYLAMYGEQPDELHPIPPTDISEVDPRFLRREVAYNGPERPGTIVVDTGARYLYLVRENGRAVRYGIGVGKAGLAWSGRASVGRKAPWPRWTPTAAMIKREPERNAPWAGGMAAGLENPLGARALYLYDGGRDTMYRIHGTSEPWSIGENVSSGCIRLFNQDIIDLYNRVPVGAPVVVLNAPDAETFESAPFQSGPFDPPPPKPVPFEPEPRPRRIFY</sequence>
<feature type="active site" description="Nucleophile" evidence="9">
    <location>
        <position position="201"/>
    </location>
</feature>
<dbReference type="SUPFAM" id="SSF141523">
    <property type="entry name" value="L,D-transpeptidase catalytic domain-like"/>
    <property type="match status" value="1"/>
</dbReference>
<comment type="pathway">
    <text evidence="1 9">Cell wall biogenesis; peptidoglycan biosynthesis.</text>
</comment>
<dbReference type="InterPro" id="IPR038063">
    <property type="entry name" value="Transpep_catalytic_dom"/>
</dbReference>
<comment type="caution">
    <text evidence="12">The sequence shown here is derived from an EMBL/GenBank/DDBJ whole genome shotgun (WGS) entry which is preliminary data.</text>
</comment>
<dbReference type="EMBL" id="JAATJS010000003">
    <property type="protein sequence ID" value="NIX76989.1"/>
    <property type="molecule type" value="Genomic_DNA"/>
</dbReference>
<keyword evidence="3" id="KW-0328">Glycosyltransferase</keyword>
<dbReference type="InterPro" id="IPR005490">
    <property type="entry name" value="LD_TPept_cat_dom"/>
</dbReference>
<accession>A0ABX0VAV7</accession>
<feature type="domain" description="L,D-TPase catalytic" evidence="11">
    <location>
        <begin position="88"/>
        <end position="225"/>
    </location>
</feature>
<feature type="compositionally biased region" description="Basic and acidic residues" evidence="10">
    <location>
        <begin position="255"/>
        <end position="264"/>
    </location>
</feature>
<dbReference type="Gene3D" id="2.40.440.10">
    <property type="entry name" value="L,D-transpeptidase catalytic domain-like"/>
    <property type="match status" value="1"/>
</dbReference>
<feature type="region of interest" description="Disordered" evidence="10">
    <location>
        <begin position="234"/>
        <end position="264"/>
    </location>
</feature>
<feature type="compositionally biased region" description="Pro residues" evidence="10">
    <location>
        <begin position="243"/>
        <end position="254"/>
    </location>
</feature>
<evidence type="ECO:0000256" key="4">
    <source>
        <dbReference type="ARBA" id="ARBA00022679"/>
    </source>
</evidence>
<keyword evidence="4" id="KW-0808">Transferase</keyword>
<name>A0ABX0VAV7_9HYPH</name>
<keyword evidence="5" id="KW-0378">Hydrolase</keyword>
<dbReference type="InterPro" id="IPR050979">
    <property type="entry name" value="LD-transpeptidase"/>
</dbReference>
<keyword evidence="6 9" id="KW-0133">Cell shape</keyword>
<evidence type="ECO:0000313" key="12">
    <source>
        <dbReference type="EMBL" id="NIX76989.1"/>
    </source>
</evidence>
<dbReference type="RefSeq" id="WP_167672887.1">
    <property type="nucleotide sequence ID" value="NZ_JAATJS010000003.1"/>
</dbReference>
<dbReference type="PANTHER" id="PTHR30582">
    <property type="entry name" value="L,D-TRANSPEPTIDASE"/>
    <property type="match status" value="1"/>
</dbReference>
<dbReference type="CDD" id="cd16913">
    <property type="entry name" value="YkuD_like"/>
    <property type="match status" value="1"/>
</dbReference>
<evidence type="ECO:0000313" key="13">
    <source>
        <dbReference type="Proteomes" id="UP000707352"/>
    </source>
</evidence>
<evidence type="ECO:0000256" key="7">
    <source>
        <dbReference type="ARBA" id="ARBA00022984"/>
    </source>
</evidence>
<feature type="active site" description="Proton donor/acceptor" evidence="9">
    <location>
        <position position="185"/>
    </location>
</feature>
<evidence type="ECO:0000256" key="10">
    <source>
        <dbReference type="SAM" id="MobiDB-lite"/>
    </source>
</evidence>
<proteinExistence type="inferred from homology"/>
<evidence type="ECO:0000256" key="9">
    <source>
        <dbReference type="PROSITE-ProRule" id="PRU01373"/>
    </source>
</evidence>
<reference evidence="12 13" key="1">
    <citation type="submission" date="2020-03" db="EMBL/GenBank/DDBJ databases">
        <title>The genome sequence of Microvirga sp. c23x22.</title>
        <authorList>
            <person name="Zhang X."/>
        </authorList>
    </citation>
    <scope>NUCLEOTIDE SEQUENCE [LARGE SCALE GENOMIC DNA]</scope>
    <source>
        <strain evidence="13">c23x22</strain>
    </source>
</reference>
<evidence type="ECO:0000256" key="2">
    <source>
        <dbReference type="ARBA" id="ARBA00005992"/>
    </source>
</evidence>
<comment type="similarity">
    <text evidence="2">Belongs to the YkuD family.</text>
</comment>
<dbReference type="PANTHER" id="PTHR30582:SF24">
    <property type="entry name" value="L,D-TRANSPEPTIDASE ERFK_SRFK-RELATED"/>
    <property type="match status" value="1"/>
</dbReference>
<evidence type="ECO:0000259" key="11">
    <source>
        <dbReference type="PROSITE" id="PS52029"/>
    </source>
</evidence>
<organism evidence="12 13">
    <name type="scientific">Microvirga terricola</name>
    <dbReference type="NCBI Taxonomy" id="2719797"/>
    <lineage>
        <taxon>Bacteria</taxon>
        <taxon>Pseudomonadati</taxon>
        <taxon>Pseudomonadota</taxon>
        <taxon>Alphaproteobacteria</taxon>
        <taxon>Hyphomicrobiales</taxon>
        <taxon>Methylobacteriaceae</taxon>
        <taxon>Microvirga</taxon>
    </lineage>
</organism>
<dbReference type="PROSITE" id="PS52029">
    <property type="entry name" value="LD_TPASE"/>
    <property type="match status" value="1"/>
</dbReference>
<evidence type="ECO:0000256" key="5">
    <source>
        <dbReference type="ARBA" id="ARBA00022801"/>
    </source>
</evidence>
<dbReference type="Pfam" id="PF03734">
    <property type="entry name" value="YkuD"/>
    <property type="match status" value="1"/>
</dbReference>
<keyword evidence="13" id="KW-1185">Reference proteome</keyword>
<evidence type="ECO:0000256" key="3">
    <source>
        <dbReference type="ARBA" id="ARBA00022676"/>
    </source>
</evidence>
<protein>
    <submittedName>
        <fullName evidence="12">L,D-transpeptidase</fullName>
    </submittedName>
</protein>
<dbReference type="Proteomes" id="UP000707352">
    <property type="component" value="Unassembled WGS sequence"/>
</dbReference>
<keyword evidence="7 9" id="KW-0573">Peptidoglycan synthesis</keyword>
<gene>
    <name evidence="12" type="ORF">HB375_10235</name>
</gene>